<dbReference type="Proteomes" id="UP000242188">
    <property type="component" value="Unassembled WGS sequence"/>
</dbReference>
<evidence type="ECO:0000313" key="2">
    <source>
        <dbReference type="Proteomes" id="UP000242188"/>
    </source>
</evidence>
<keyword evidence="2" id="KW-1185">Reference proteome</keyword>
<dbReference type="AlphaFoldDB" id="A0A210QJP8"/>
<dbReference type="EMBL" id="NEDP02003327">
    <property type="protein sequence ID" value="OWF48984.1"/>
    <property type="molecule type" value="Genomic_DNA"/>
</dbReference>
<protein>
    <submittedName>
        <fullName evidence="1">Uncharacterized protein</fullName>
    </submittedName>
</protein>
<gene>
    <name evidence="1" type="ORF">KP79_PYT22992</name>
</gene>
<organism evidence="1 2">
    <name type="scientific">Mizuhopecten yessoensis</name>
    <name type="common">Japanese scallop</name>
    <name type="synonym">Patinopecten yessoensis</name>
    <dbReference type="NCBI Taxonomy" id="6573"/>
    <lineage>
        <taxon>Eukaryota</taxon>
        <taxon>Metazoa</taxon>
        <taxon>Spiralia</taxon>
        <taxon>Lophotrochozoa</taxon>
        <taxon>Mollusca</taxon>
        <taxon>Bivalvia</taxon>
        <taxon>Autobranchia</taxon>
        <taxon>Pteriomorphia</taxon>
        <taxon>Pectinida</taxon>
        <taxon>Pectinoidea</taxon>
        <taxon>Pectinidae</taxon>
        <taxon>Mizuhopecten</taxon>
    </lineage>
</organism>
<name>A0A210QJP8_MIZYE</name>
<sequence length="103" mass="11669">MKADPIIPARGHSNTKVITVPKVHREQVGILHQEAVPVHQTQVVTNERVKIVTQKQPVLVPQTRVQKILQQVPVQTVKKVAAPMIFKHKEIVPFIKERTNHGE</sequence>
<evidence type="ECO:0000313" key="1">
    <source>
        <dbReference type="EMBL" id="OWF48984.1"/>
    </source>
</evidence>
<reference evidence="1 2" key="1">
    <citation type="journal article" date="2017" name="Nat. Ecol. Evol.">
        <title>Scallop genome provides insights into evolution of bilaterian karyotype and development.</title>
        <authorList>
            <person name="Wang S."/>
            <person name="Zhang J."/>
            <person name="Jiao W."/>
            <person name="Li J."/>
            <person name="Xun X."/>
            <person name="Sun Y."/>
            <person name="Guo X."/>
            <person name="Huan P."/>
            <person name="Dong B."/>
            <person name="Zhang L."/>
            <person name="Hu X."/>
            <person name="Sun X."/>
            <person name="Wang J."/>
            <person name="Zhao C."/>
            <person name="Wang Y."/>
            <person name="Wang D."/>
            <person name="Huang X."/>
            <person name="Wang R."/>
            <person name="Lv J."/>
            <person name="Li Y."/>
            <person name="Zhang Z."/>
            <person name="Liu B."/>
            <person name="Lu W."/>
            <person name="Hui Y."/>
            <person name="Liang J."/>
            <person name="Zhou Z."/>
            <person name="Hou R."/>
            <person name="Li X."/>
            <person name="Liu Y."/>
            <person name="Li H."/>
            <person name="Ning X."/>
            <person name="Lin Y."/>
            <person name="Zhao L."/>
            <person name="Xing Q."/>
            <person name="Dou J."/>
            <person name="Li Y."/>
            <person name="Mao J."/>
            <person name="Guo H."/>
            <person name="Dou H."/>
            <person name="Li T."/>
            <person name="Mu C."/>
            <person name="Jiang W."/>
            <person name="Fu Q."/>
            <person name="Fu X."/>
            <person name="Miao Y."/>
            <person name="Liu J."/>
            <person name="Yu Q."/>
            <person name="Li R."/>
            <person name="Liao H."/>
            <person name="Li X."/>
            <person name="Kong Y."/>
            <person name="Jiang Z."/>
            <person name="Chourrout D."/>
            <person name="Li R."/>
            <person name="Bao Z."/>
        </authorList>
    </citation>
    <scope>NUCLEOTIDE SEQUENCE [LARGE SCALE GENOMIC DNA]</scope>
    <source>
        <strain evidence="1 2">PY_sf001</strain>
    </source>
</reference>
<dbReference type="OrthoDB" id="10556128at2759"/>
<comment type="caution">
    <text evidence="1">The sequence shown here is derived from an EMBL/GenBank/DDBJ whole genome shotgun (WGS) entry which is preliminary data.</text>
</comment>
<accession>A0A210QJP8</accession>
<proteinExistence type="predicted"/>